<gene>
    <name evidence="1" type="ORF">A3F34_00340</name>
</gene>
<evidence type="ECO:0000313" key="2">
    <source>
        <dbReference type="Proteomes" id="UP000179024"/>
    </source>
</evidence>
<organism evidence="1 2">
    <name type="scientific">Candidatus Roizmanbacteria bacterium RIFCSPHIGHO2_12_FULL_44_10</name>
    <dbReference type="NCBI Taxonomy" id="1802054"/>
    <lineage>
        <taxon>Bacteria</taxon>
        <taxon>Candidatus Roizmaniibacteriota</taxon>
    </lineage>
</organism>
<dbReference type="EMBL" id="MGAE01000036">
    <property type="protein sequence ID" value="OGK38958.1"/>
    <property type="molecule type" value="Genomic_DNA"/>
</dbReference>
<protein>
    <submittedName>
        <fullName evidence="1">Uncharacterized protein</fullName>
    </submittedName>
</protein>
<accession>A0A1F7I6H1</accession>
<reference evidence="1 2" key="1">
    <citation type="journal article" date="2016" name="Nat. Commun.">
        <title>Thousands of microbial genomes shed light on interconnected biogeochemical processes in an aquifer system.</title>
        <authorList>
            <person name="Anantharaman K."/>
            <person name="Brown C.T."/>
            <person name="Hug L.A."/>
            <person name="Sharon I."/>
            <person name="Castelle C.J."/>
            <person name="Probst A.J."/>
            <person name="Thomas B.C."/>
            <person name="Singh A."/>
            <person name="Wilkins M.J."/>
            <person name="Karaoz U."/>
            <person name="Brodie E.L."/>
            <person name="Williams K.H."/>
            <person name="Hubbard S.S."/>
            <person name="Banfield J.F."/>
        </authorList>
    </citation>
    <scope>NUCLEOTIDE SEQUENCE [LARGE SCALE GENOMIC DNA]</scope>
</reference>
<comment type="caution">
    <text evidence="1">The sequence shown here is derived from an EMBL/GenBank/DDBJ whole genome shotgun (WGS) entry which is preliminary data.</text>
</comment>
<evidence type="ECO:0000313" key="1">
    <source>
        <dbReference type="EMBL" id="OGK38958.1"/>
    </source>
</evidence>
<proteinExistence type="predicted"/>
<dbReference type="Proteomes" id="UP000179024">
    <property type="component" value="Unassembled WGS sequence"/>
</dbReference>
<sequence length="347" mass="40454">MDADDYLGSLLSQYEPYPLIQAEEVRIKTDLAGFLVDKITRKKFRKGKLHPNTIKAVTEKVNISLDRKAPIHFVVPFGGYKHFWNPSHPEPDWAELFNFRFLTEFVSPIVSAYEPGVFLEYISEDLILPRMNNYPPDSLEQYAIAFKKLLDRYSKNLPKNLKIDYFRVGDKHDKDKIIAAVDKLLPERRNNFEKLSVEGKERELKRSHRSIYWQGREDLSKLDEKARLERTIESRLIELAYYSVESRPEFIGDYFYGDDHICICFSFGLSHDNSDNDLTLGSTHSSVVDYWIGRGILEKHGERFIPRIVSKEQYESLKGNLTTYPSNLIDMKNFQAIEVYDGVVNFS</sequence>
<name>A0A1F7I6H1_9BACT</name>
<dbReference type="AlphaFoldDB" id="A0A1F7I6H1"/>